<dbReference type="PANTHER" id="PTHR21180:SF32">
    <property type="entry name" value="ENDONUCLEASE_EXONUCLEASE_PHOSPHATASE FAMILY DOMAIN-CONTAINING PROTEIN 1"/>
    <property type="match status" value="1"/>
</dbReference>
<feature type="transmembrane region" description="Helical" evidence="1">
    <location>
        <begin position="21"/>
        <end position="40"/>
    </location>
</feature>
<dbReference type="AlphaFoldDB" id="A0A9X1P5U0"/>
<gene>
    <name evidence="2" type="ORF">LXM24_04660</name>
</gene>
<evidence type="ECO:0000313" key="3">
    <source>
        <dbReference type="Proteomes" id="UP001139700"/>
    </source>
</evidence>
<dbReference type="EMBL" id="JAJTTA010000002">
    <property type="protein sequence ID" value="MCF0039369.1"/>
    <property type="molecule type" value="Genomic_DNA"/>
</dbReference>
<name>A0A9X1P5U0_9BACT</name>
<evidence type="ECO:0000313" key="2">
    <source>
        <dbReference type="EMBL" id="MCF0039369.1"/>
    </source>
</evidence>
<comment type="caution">
    <text evidence="2">The sequence shown here is derived from an EMBL/GenBank/DDBJ whole genome shotgun (WGS) entry which is preliminary data.</text>
</comment>
<keyword evidence="1" id="KW-0472">Membrane</keyword>
<reference evidence="2" key="1">
    <citation type="submission" date="2021-12" db="EMBL/GenBank/DDBJ databases">
        <title>Novel species in genus Dyadobacter.</title>
        <authorList>
            <person name="Ma C."/>
        </authorList>
    </citation>
    <scope>NUCLEOTIDE SEQUENCE</scope>
    <source>
        <strain evidence="2">CY399</strain>
    </source>
</reference>
<sequence length="323" mass="36903">MFRKIADQLQSYFGISKKEARGALVLMVLCLVLLWFPFVFRRFLLPVLPIEEQPVNLKMLDSLANELEKANQSKIRKFKRFPKKTFAEEPAKPVKLFDFDPNSASIEQLERLGIPAFLAKRIDKFRSKGGKFRKKEDLLNIYDFPAELFHKLKRHMIIAPANVPGKHISKTETSAENKKAPTFSKPAKPVIVAFDINTADTTQLVRLRGIGSKLSLRILKFRDALGGFHSAEQYAEIFGLDSIALAELHRYGKVNSDVKKISINSITAEELSKHAYFKNKRITTTIVNFRNQHGPFQAVDDLSKVRVVDKATLKKIEPYLRFD</sequence>
<keyword evidence="1" id="KW-1133">Transmembrane helix</keyword>
<dbReference type="Gene3D" id="1.10.150.280">
    <property type="entry name" value="AF1531-like domain"/>
    <property type="match status" value="3"/>
</dbReference>
<organism evidence="2 3">
    <name type="scientific">Dyadobacter fanqingshengii</name>
    <dbReference type="NCBI Taxonomy" id="2906443"/>
    <lineage>
        <taxon>Bacteria</taxon>
        <taxon>Pseudomonadati</taxon>
        <taxon>Bacteroidota</taxon>
        <taxon>Cytophagia</taxon>
        <taxon>Cytophagales</taxon>
        <taxon>Spirosomataceae</taxon>
        <taxon>Dyadobacter</taxon>
    </lineage>
</organism>
<dbReference type="GO" id="GO:0015628">
    <property type="term" value="P:protein secretion by the type II secretion system"/>
    <property type="evidence" value="ECO:0007669"/>
    <property type="project" value="TreeGrafter"/>
</dbReference>
<dbReference type="Pfam" id="PF12836">
    <property type="entry name" value="HHH_3"/>
    <property type="match status" value="3"/>
</dbReference>
<keyword evidence="1" id="KW-0812">Transmembrane</keyword>
<dbReference type="PANTHER" id="PTHR21180">
    <property type="entry name" value="ENDONUCLEASE/EXONUCLEASE/PHOSPHATASE FAMILY DOMAIN-CONTAINING PROTEIN 1"/>
    <property type="match status" value="1"/>
</dbReference>
<keyword evidence="3" id="KW-1185">Reference proteome</keyword>
<dbReference type="InterPro" id="IPR051675">
    <property type="entry name" value="Endo/Exo/Phosphatase_dom_1"/>
</dbReference>
<dbReference type="InterPro" id="IPR010994">
    <property type="entry name" value="RuvA_2-like"/>
</dbReference>
<dbReference type="RefSeq" id="WP_234611835.1">
    <property type="nucleotide sequence ID" value="NZ_CP098806.1"/>
</dbReference>
<evidence type="ECO:0000256" key="1">
    <source>
        <dbReference type="SAM" id="Phobius"/>
    </source>
</evidence>
<protein>
    <submittedName>
        <fullName evidence="2">Helix-hairpin-helix domain-containing protein</fullName>
    </submittedName>
</protein>
<dbReference type="Proteomes" id="UP001139700">
    <property type="component" value="Unassembled WGS sequence"/>
</dbReference>
<dbReference type="GO" id="GO:0015627">
    <property type="term" value="C:type II protein secretion system complex"/>
    <property type="evidence" value="ECO:0007669"/>
    <property type="project" value="TreeGrafter"/>
</dbReference>
<accession>A0A9X1P5U0</accession>
<proteinExistence type="predicted"/>
<dbReference type="SUPFAM" id="SSF47781">
    <property type="entry name" value="RuvA domain 2-like"/>
    <property type="match status" value="3"/>
</dbReference>